<name>A0A3R8JTB3_9FIRM</name>
<keyword evidence="2" id="KW-1185">Reference proteome</keyword>
<evidence type="ECO:0000313" key="1">
    <source>
        <dbReference type="EMBL" id="RRK35083.1"/>
    </source>
</evidence>
<protein>
    <submittedName>
        <fullName evidence="1">Uncharacterized protein</fullName>
    </submittedName>
</protein>
<comment type="caution">
    <text evidence="1">The sequence shown here is derived from an EMBL/GenBank/DDBJ whole genome shotgun (WGS) entry which is preliminary data.</text>
</comment>
<evidence type="ECO:0000313" key="2">
    <source>
        <dbReference type="Proteomes" id="UP000274920"/>
    </source>
</evidence>
<dbReference type="RefSeq" id="WP_125130459.1">
    <property type="nucleotide sequence ID" value="NZ_RHJS01000002.1"/>
</dbReference>
<accession>A0A3R8JTB3</accession>
<organism evidence="1 2">
    <name type="scientific">Schaedlerella arabinosiphila</name>
    <dbReference type="NCBI Taxonomy" id="2044587"/>
    <lineage>
        <taxon>Bacteria</taxon>
        <taxon>Bacillati</taxon>
        <taxon>Bacillota</taxon>
        <taxon>Clostridia</taxon>
        <taxon>Lachnospirales</taxon>
        <taxon>Lachnospiraceae</taxon>
        <taxon>Schaedlerella</taxon>
    </lineage>
</organism>
<gene>
    <name evidence="1" type="ORF">EBB54_29950</name>
</gene>
<dbReference type="Proteomes" id="UP000274920">
    <property type="component" value="Unassembled WGS sequence"/>
</dbReference>
<sequence length="147" mass="17421">MLENAETMFDNLDLMLKKLKKKSYEENMRQFLWKNQHYFQEMTDHMDAAQEKDKAAGEIAAALGDCVENQFGKGEKKKISSRMQADINFFMIYYIFPSILKTEHEDCRLIADTICAEWNRRFKDSAIGYTDYDSLYESFREKIFGIF</sequence>
<dbReference type="AlphaFoldDB" id="A0A3R8JTB3"/>
<proteinExistence type="predicted"/>
<dbReference type="EMBL" id="RHJS01000002">
    <property type="protein sequence ID" value="RRK35083.1"/>
    <property type="molecule type" value="Genomic_DNA"/>
</dbReference>
<reference evidence="1" key="1">
    <citation type="submission" date="2018-10" db="EMBL/GenBank/DDBJ databases">
        <title>Schaedlerella arabinophila gen. nov. sp. nov., isolated from the mouse intestinal tract and comparative analysis with the genome of the closely related altered Schaedler flora strain ASF502.</title>
        <authorList>
            <person name="Miyake S."/>
            <person name="Soh M."/>
            <person name="Seedorf H."/>
        </authorList>
    </citation>
    <scope>NUCLEOTIDE SEQUENCE [LARGE SCALE GENOMIC DNA]</scope>
    <source>
        <strain evidence="1">DSM 106076</strain>
    </source>
</reference>